<evidence type="ECO:0000256" key="1">
    <source>
        <dbReference type="SAM" id="MobiDB-lite"/>
    </source>
</evidence>
<keyword evidence="3" id="KW-1185">Reference proteome</keyword>
<reference evidence="2" key="1">
    <citation type="submission" date="2019-10" db="EMBL/GenBank/DDBJ databases">
        <authorList>
            <person name="Zhang R."/>
            <person name="Pan Y."/>
            <person name="Wang J."/>
            <person name="Ma R."/>
            <person name="Yu S."/>
        </authorList>
    </citation>
    <scope>NUCLEOTIDE SEQUENCE</scope>
    <source>
        <strain evidence="2">LA-IB0</strain>
        <tissue evidence="2">Leaf</tissue>
    </source>
</reference>
<dbReference type="EMBL" id="WHWC01000006">
    <property type="protein sequence ID" value="KAG8380835.1"/>
    <property type="molecule type" value="Genomic_DNA"/>
</dbReference>
<evidence type="ECO:0000313" key="3">
    <source>
        <dbReference type="Proteomes" id="UP000826271"/>
    </source>
</evidence>
<proteinExistence type="predicted"/>
<gene>
    <name evidence="2" type="ORF">BUALT_Bualt06G0057800</name>
</gene>
<accession>A0AAV6XP67</accession>
<evidence type="ECO:0000313" key="2">
    <source>
        <dbReference type="EMBL" id="KAG8380835.1"/>
    </source>
</evidence>
<feature type="compositionally biased region" description="Polar residues" evidence="1">
    <location>
        <begin position="139"/>
        <end position="148"/>
    </location>
</feature>
<organism evidence="2 3">
    <name type="scientific">Buddleja alternifolia</name>
    <dbReference type="NCBI Taxonomy" id="168488"/>
    <lineage>
        <taxon>Eukaryota</taxon>
        <taxon>Viridiplantae</taxon>
        <taxon>Streptophyta</taxon>
        <taxon>Embryophyta</taxon>
        <taxon>Tracheophyta</taxon>
        <taxon>Spermatophyta</taxon>
        <taxon>Magnoliopsida</taxon>
        <taxon>eudicotyledons</taxon>
        <taxon>Gunneridae</taxon>
        <taxon>Pentapetalae</taxon>
        <taxon>asterids</taxon>
        <taxon>lamiids</taxon>
        <taxon>Lamiales</taxon>
        <taxon>Scrophulariaceae</taxon>
        <taxon>Buddlejeae</taxon>
        <taxon>Buddleja</taxon>
    </lineage>
</organism>
<dbReference type="Proteomes" id="UP000826271">
    <property type="component" value="Unassembled WGS sequence"/>
</dbReference>
<comment type="caution">
    <text evidence="2">The sequence shown here is derived from an EMBL/GenBank/DDBJ whole genome shotgun (WGS) entry which is preliminary data.</text>
</comment>
<sequence length="168" mass="18929">MQRLLTMQRLTSVSLRRRQTSISVCLKLSTAKPCSPHAAAKPRSSRAAANHHGRSTCHTQPPLPPSDTQDGLYEIKNVIECVHDSVDYIWRSDSRHKVFTEIVKQLTFRDMKLFDDCKIRTLYGLYFKYVSMCSVESNASGQGSTSCQQEEKKPVPIILPIEDDASKG</sequence>
<feature type="region of interest" description="Disordered" evidence="1">
    <location>
        <begin position="139"/>
        <end position="168"/>
    </location>
</feature>
<protein>
    <submittedName>
        <fullName evidence="2">Uncharacterized protein</fullName>
    </submittedName>
</protein>
<feature type="compositionally biased region" description="Low complexity" evidence="1">
    <location>
        <begin position="35"/>
        <end position="48"/>
    </location>
</feature>
<feature type="region of interest" description="Disordered" evidence="1">
    <location>
        <begin position="34"/>
        <end position="69"/>
    </location>
</feature>
<dbReference type="AlphaFoldDB" id="A0AAV6XP67"/>
<name>A0AAV6XP67_9LAMI</name>